<evidence type="ECO:0000313" key="6">
    <source>
        <dbReference type="EMBL" id="WGZ91048.1"/>
    </source>
</evidence>
<dbReference type="AlphaFoldDB" id="A0AA95H7S5"/>
<accession>A0AA95H7S5</accession>
<dbReference type="SUPFAM" id="SSF55073">
    <property type="entry name" value="Nucleotide cyclase"/>
    <property type="match status" value="1"/>
</dbReference>
<dbReference type="FunFam" id="3.30.70.270:FF:000001">
    <property type="entry name" value="Diguanylate cyclase domain protein"/>
    <property type="match status" value="1"/>
</dbReference>
<dbReference type="PANTHER" id="PTHR45138">
    <property type="entry name" value="REGULATORY COMPONENTS OF SENSORY TRANSDUCTION SYSTEM"/>
    <property type="match status" value="1"/>
</dbReference>
<dbReference type="GO" id="GO:0005886">
    <property type="term" value="C:plasma membrane"/>
    <property type="evidence" value="ECO:0007669"/>
    <property type="project" value="TreeGrafter"/>
</dbReference>
<reference evidence="6" key="2">
    <citation type="submission" date="2023-04" db="EMBL/GenBank/DDBJ databases">
        <authorList>
            <person name="Beletskiy A.V."/>
            <person name="Mardanov A.V."/>
            <person name="Ravin N.V."/>
        </authorList>
    </citation>
    <scope>NUCLEOTIDE SEQUENCE</scope>
    <source>
        <strain evidence="6">GKL-01</strain>
    </source>
</reference>
<dbReference type="EMBL" id="CP124755">
    <property type="protein sequence ID" value="WGZ91048.1"/>
    <property type="molecule type" value="Genomic_DNA"/>
</dbReference>
<dbReference type="InterPro" id="IPR050469">
    <property type="entry name" value="Diguanylate_Cyclase"/>
</dbReference>
<feature type="transmembrane region" description="Helical" evidence="4">
    <location>
        <begin position="54"/>
        <end position="74"/>
    </location>
</feature>
<proteinExistence type="predicted"/>
<dbReference type="SMART" id="SM00267">
    <property type="entry name" value="GGDEF"/>
    <property type="match status" value="1"/>
</dbReference>
<keyword evidence="4" id="KW-0812">Transmembrane</keyword>
<feature type="transmembrane region" description="Helical" evidence="4">
    <location>
        <begin position="172"/>
        <end position="195"/>
    </location>
</feature>
<dbReference type="KEGG" id="tdu:QJT80_00930"/>
<keyword evidence="6" id="KW-0808">Transferase</keyword>
<organism evidence="6">
    <name type="scientific">Candidatus Thiocaldithrix dubininis</name>
    <dbReference type="NCBI Taxonomy" id="3080823"/>
    <lineage>
        <taxon>Bacteria</taxon>
        <taxon>Pseudomonadati</taxon>
        <taxon>Pseudomonadota</taxon>
        <taxon>Gammaproteobacteria</taxon>
        <taxon>Thiotrichales</taxon>
        <taxon>Thiotrichaceae</taxon>
        <taxon>Candidatus Thiocaldithrix</taxon>
    </lineage>
</organism>
<evidence type="ECO:0000256" key="1">
    <source>
        <dbReference type="ARBA" id="ARBA00001946"/>
    </source>
</evidence>
<feature type="transmembrane region" description="Helical" evidence="4">
    <location>
        <begin position="122"/>
        <end position="140"/>
    </location>
</feature>
<dbReference type="Pfam" id="PF00990">
    <property type="entry name" value="GGDEF"/>
    <property type="match status" value="1"/>
</dbReference>
<dbReference type="InterPro" id="IPR029787">
    <property type="entry name" value="Nucleotide_cyclase"/>
</dbReference>
<feature type="transmembrane region" description="Helical" evidence="4">
    <location>
        <begin position="147"/>
        <end position="166"/>
    </location>
</feature>
<dbReference type="Gene3D" id="3.30.70.270">
    <property type="match status" value="1"/>
</dbReference>
<dbReference type="InterPro" id="IPR043128">
    <property type="entry name" value="Rev_trsase/Diguanyl_cyclase"/>
</dbReference>
<dbReference type="PROSITE" id="PS50887">
    <property type="entry name" value="GGDEF"/>
    <property type="match status" value="1"/>
</dbReference>
<feature type="domain" description="GGDEF" evidence="5">
    <location>
        <begin position="239"/>
        <end position="388"/>
    </location>
</feature>
<feature type="transmembrane region" description="Helical" evidence="4">
    <location>
        <begin position="95"/>
        <end position="116"/>
    </location>
</feature>
<sequence length="412" mass="46195">MYKNKTASLLHTSPLILRGQIAFLSKHGATWFWGHFLTASLFVSLRWIDNNENLALLTLWYGAIIMLGVMRWIFDQSFFPDQNYTTEELKNFAQHYLLYSTLTSTLWGISGIVLFSQNTLTQALHLILLTGVVISTLPMLTLSRFALYIQIGVILLPITLNLLLLADSQQQALGLGIMLMAGLLISASQALTNLLNDLNATQIRMEEQAHTDQVTQMPNRRFFDQAFKTEWRRMARESKMISLLMIDVDHFKRYNDKHGHHAGDQCLLTVASCIKSVARRASDIVARHGGEEFVVLLPDTSIEDANEIAERLRKNVEDQRILHADGALPRIVTVSIGVSCCAPPPPAARLNKTQDEPILYPAMLLNAADRALYRAKRNGRNLVEREFCGQTHATVTPLLSNASNNHAVIHAA</sequence>
<dbReference type="EC" id="2.7.7.65" evidence="2"/>
<dbReference type="CDD" id="cd01949">
    <property type="entry name" value="GGDEF"/>
    <property type="match status" value="1"/>
</dbReference>
<evidence type="ECO:0000256" key="4">
    <source>
        <dbReference type="SAM" id="Phobius"/>
    </source>
</evidence>
<comment type="catalytic activity">
    <reaction evidence="3">
        <text>2 GTP = 3',3'-c-di-GMP + 2 diphosphate</text>
        <dbReference type="Rhea" id="RHEA:24898"/>
        <dbReference type="ChEBI" id="CHEBI:33019"/>
        <dbReference type="ChEBI" id="CHEBI:37565"/>
        <dbReference type="ChEBI" id="CHEBI:58805"/>
        <dbReference type="EC" id="2.7.7.65"/>
    </reaction>
</comment>
<dbReference type="PANTHER" id="PTHR45138:SF9">
    <property type="entry name" value="DIGUANYLATE CYCLASE DGCM-RELATED"/>
    <property type="match status" value="1"/>
</dbReference>
<gene>
    <name evidence="6" type="ORF">QJT80_00930</name>
</gene>
<dbReference type="Proteomes" id="UP001300672">
    <property type="component" value="Chromosome"/>
</dbReference>
<reference evidence="6" key="1">
    <citation type="journal article" date="2023" name="Int. J. Mol. Sci.">
        <title>Metagenomics Revealed a New Genus 'Candidatus Thiocaldithrix dubininis' gen. nov., sp. nov. and a New Species 'Candidatus Thiothrix putei' sp. nov. in the Family Thiotrichaceae, Some Members of Which Have Traits of Both Na+- and H+-Motive Energetics.</title>
        <authorList>
            <person name="Ravin N.V."/>
            <person name="Muntyan M.S."/>
            <person name="Smolyakov D.D."/>
            <person name="Rudenko T.S."/>
            <person name="Beletsky A.V."/>
            <person name="Mardanov A.V."/>
            <person name="Grabovich M.Y."/>
        </authorList>
    </citation>
    <scope>NUCLEOTIDE SEQUENCE</scope>
    <source>
        <strain evidence="6">GKL-01</strain>
    </source>
</reference>
<dbReference type="GO" id="GO:1902201">
    <property type="term" value="P:negative regulation of bacterial-type flagellum-dependent cell motility"/>
    <property type="evidence" value="ECO:0007669"/>
    <property type="project" value="TreeGrafter"/>
</dbReference>
<dbReference type="GO" id="GO:0052621">
    <property type="term" value="F:diguanylate cyclase activity"/>
    <property type="evidence" value="ECO:0007669"/>
    <property type="project" value="UniProtKB-EC"/>
</dbReference>
<comment type="cofactor">
    <cofactor evidence="1">
        <name>Mg(2+)</name>
        <dbReference type="ChEBI" id="CHEBI:18420"/>
    </cofactor>
</comment>
<dbReference type="NCBIfam" id="TIGR00254">
    <property type="entry name" value="GGDEF"/>
    <property type="match status" value="1"/>
</dbReference>
<keyword evidence="6" id="KW-0548">Nucleotidyltransferase</keyword>
<evidence type="ECO:0000256" key="3">
    <source>
        <dbReference type="ARBA" id="ARBA00034247"/>
    </source>
</evidence>
<name>A0AA95H7S5_9GAMM</name>
<evidence type="ECO:0000259" key="5">
    <source>
        <dbReference type="PROSITE" id="PS50887"/>
    </source>
</evidence>
<dbReference type="InterPro" id="IPR000160">
    <property type="entry name" value="GGDEF_dom"/>
</dbReference>
<evidence type="ECO:0000256" key="2">
    <source>
        <dbReference type="ARBA" id="ARBA00012528"/>
    </source>
</evidence>
<keyword evidence="4" id="KW-0472">Membrane</keyword>
<protein>
    <recommendedName>
        <fullName evidence="2">diguanylate cyclase</fullName>
        <ecNumber evidence="2">2.7.7.65</ecNumber>
    </recommendedName>
</protein>
<feature type="transmembrane region" description="Helical" evidence="4">
    <location>
        <begin position="28"/>
        <end position="48"/>
    </location>
</feature>
<dbReference type="GO" id="GO:0043709">
    <property type="term" value="P:cell adhesion involved in single-species biofilm formation"/>
    <property type="evidence" value="ECO:0007669"/>
    <property type="project" value="TreeGrafter"/>
</dbReference>
<keyword evidence="4" id="KW-1133">Transmembrane helix</keyword>